<evidence type="ECO:0000313" key="3">
    <source>
        <dbReference type="EMBL" id="PKI66143.1"/>
    </source>
</evidence>
<feature type="region of interest" description="Disordered" evidence="2">
    <location>
        <begin position="76"/>
        <end position="106"/>
    </location>
</feature>
<gene>
    <name evidence="3" type="ORF">CRG98_013462</name>
</gene>
<evidence type="ECO:0000256" key="2">
    <source>
        <dbReference type="SAM" id="MobiDB-lite"/>
    </source>
</evidence>
<dbReference type="EMBL" id="PGOL01000686">
    <property type="protein sequence ID" value="PKI66143.1"/>
    <property type="molecule type" value="Genomic_DNA"/>
</dbReference>
<dbReference type="Proteomes" id="UP000233551">
    <property type="component" value="Unassembled WGS sequence"/>
</dbReference>
<proteinExistence type="predicted"/>
<evidence type="ECO:0000256" key="1">
    <source>
        <dbReference type="SAM" id="Coils"/>
    </source>
</evidence>
<name>A0A2I0KDD1_PUNGR</name>
<organism evidence="3 4">
    <name type="scientific">Punica granatum</name>
    <name type="common">Pomegranate</name>
    <dbReference type="NCBI Taxonomy" id="22663"/>
    <lineage>
        <taxon>Eukaryota</taxon>
        <taxon>Viridiplantae</taxon>
        <taxon>Streptophyta</taxon>
        <taxon>Embryophyta</taxon>
        <taxon>Tracheophyta</taxon>
        <taxon>Spermatophyta</taxon>
        <taxon>Magnoliopsida</taxon>
        <taxon>eudicotyledons</taxon>
        <taxon>Gunneridae</taxon>
        <taxon>Pentapetalae</taxon>
        <taxon>rosids</taxon>
        <taxon>malvids</taxon>
        <taxon>Myrtales</taxon>
        <taxon>Lythraceae</taxon>
        <taxon>Punica</taxon>
    </lineage>
</organism>
<reference evidence="3 4" key="1">
    <citation type="submission" date="2017-11" db="EMBL/GenBank/DDBJ databases">
        <title>De-novo sequencing of pomegranate (Punica granatum L.) genome.</title>
        <authorList>
            <person name="Akparov Z."/>
            <person name="Amiraslanov A."/>
            <person name="Hajiyeva S."/>
            <person name="Abbasov M."/>
            <person name="Kaur K."/>
            <person name="Hamwieh A."/>
            <person name="Solovyev V."/>
            <person name="Salamov A."/>
            <person name="Braich B."/>
            <person name="Kosarev P."/>
            <person name="Mahmoud A."/>
            <person name="Hajiyev E."/>
            <person name="Babayeva S."/>
            <person name="Izzatullayeva V."/>
            <person name="Mammadov A."/>
            <person name="Mammadov A."/>
            <person name="Sharifova S."/>
            <person name="Ojaghi J."/>
            <person name="Eynullazada K."/>
            <person name="Bayramov B."/>
            <person name="Abdulazimova A."/>
            <person name="Shahmuradov I."/>
        </authorList>
    </citation>
    <scope>NUCLEOTIDE SEQUENCE [LARGE SCALE GENOMIC DNA]</scope>
    <source>
        <strain evidence="4">cv. AG2017</strain>
        <tissue evidence="3">Leaf</tissue>
    </source>
</reference>
<accession>A0A2I0KDD1</accession>
<keyword evidence="4" id="KW-1185">Reference proteome</keyword>
<comment type="caution">
    <text evidence="3">The sequence shown here is derived from an EMBL/GenBank/DDBJ whole genome shotgun (WGS) entry which is preliminary data.</text>
</comment>
<protein>
    <submittedName>
        <fullName evidence="3">Uncharacterized protein</fullName>
    </submittedName>
</protein>
<evidence type="ECO:0000313" key="4">
    <source>
        <dbReference type="Proteomes" id="UP000233551"/>
    </source>
</evidence>
<keyword evidence="1" id="KW-0175">Coiled coil</keyword>
<dbReference type="AlphaFoldDB" id="A0A2I0KDD1"/>
<sequence length="175" mass="20025">MRAELRAIREERDRLRCELVDSHAEVADYRELQTELARARARVAHLDREMARLSAKLDRVRARRLRMAEEDRVDISEEVNPSVPVHSQPPLTHAPPPPTPAGILPAYSGSPSTHLWPPTLCAPEFNLLGARMREAYATRLGSVHLPGDARRTHLRRSRHLPFYNPKVEDRQVTRV</sequence>
<feature type="coiled-coil region" evidence="1">
    <location>
        <begin position="5"/>
        <end position="70"/>
    </location>
</feature>